<evidence type="ECO:0000313" key="2">
    <source>
        <dbReference type="Proteomes" id="UP001158360"/>
    </source>
</evidence>
<evidence type="ECO:0000313" key="1">
    <source>
        <dbReference type="EMBL" id="MDH0195312.1"/>
    </source>
</evidence>
<reference evidence="1" key="1">
    <citation type="submission" date="2022-09" db="EMBL/GenBank/DDBJ databases">
        <title>Intensive care unit water sources are persistently colonized with multi-drug resistant bacteria and are the site of extensive horizontal gene transfer of antibiotic resistance genes.</title>
        <authorList>
            <person name="Diorio-Toth L."/>
        </authorList>
    </citation>
    <scope>NUCLEOTIDE SEQUENCE</scope>
    <source>
        <strain evidence="1">GD04139</strain>
    </source>
</reference>
<protein>
    <submittedName>
        <fullName evidence="1">Uncharacterized protein</fullName>
    </submittedName>
</protein>
<dbReference type="RefSeq" id="WP_227547944.1">
    <property type="nucleotide sequence ID" value="NZ_JAODZM010000008.1"/>
</dbReference>
<dbReference type="Proteomes" id="UP001158360">
    <property type="component" value="Unassembled WGS sequence"/>
</dbReference>
<name>A0AAW6S410_ENTCL</name>
<sequence length="311" mass="36372">MKDILILTVQLDGFFSSVFNLDSGMGRKKQSNRSVSAPAVDAEKEIIDPRWNIFFFAAIDRPWVLNPHLFYAEQAQERLLSQFSDVEIRSEATKKGESFIESAGDWFNPDYHDESDVYENIEQIEACHWVALREMKVTVTLSLTAGMYHQFDKALRDLLIREARSWRWLDMVVISDLIWNLSFPRLMDLMEWLGIEVRNMPCFPLISACHQVVNVYKHGDGDAHQKLVNAHPEYYSVWQCEGYPQERPARHEELEVSEEQFREFAEAITVFWKSLPEGLSYSGMGKEPKWFGKAYEKVKCDKEKRERKAEE</sequence>
<organism evidence="1 2">
    <name type="scientific">Enterobacter cloacae</name>
    <dbReference type="NCBI Taxonomy" id="550"/>
    <lineage>
        <taxon>Bacteria</taxon>
        <taxon>Pseudomonadati</taxon>
        <taxon>Pseudomonadota</taxon>
        <taxon>Gammaproteobacteria</taxon>
        <taxon>Enterobacterales</taxon>
        <taxon>Enterobacteriaceae</taxon>
        <taxon>Enterobacter</taxon>
        <taxon>Enterobacter cloacae complex</taxon>
    </lineage>
</organism>
<proteinExistence type="predicted"/>
<accession>A0AAW6S410</accession>
<comment type="caution">
    <text evidence="1">The sequence shown here is derived from an EMBL/GenBank/DDBJ whole genome shotgun (WGS) entry which is preliminary data.</text>
</comment>
<dbReference type="EMBL" id="JAODZM010000008">
    <property type="protein sequence ID" value="MDH0195312.1"/>
    <property type="molecule type" value="Genomic_DNA"/>
</dbReference>
<gene>
    <name evidence="1" type="ORF">N7383_06690</name>
</gene>
<dbReference type="AlphaFoldDB" id="A0AAW6S410"/>